<organism evidence="2 3">
    <name type="scientific">Niveomyces insectorum RCEF 264</name>
    <dbReference type="NCBI Taxonomy" id="1081102"/>
    <lineage>
        <taxon>Eukaryota</taxon>
        <taxon>Fungi</taxon>
        <taxon>Dikarya</taxon>
        <taxon>Ascomycota</taxon>
        <taxon>Pezizomycotina</taxon>
        <taxon>Sordariomycetes</taxon>
        <taxon>Hypocreomycetidae</taxon>
        <taxon>Hypocreales</taxon>
        <taxon>Cordycipitaceae</taxon>
        <taxon>Niveomyces</taxon>
    </lineage>
</organism>
<protein>
    <submittedName>
        <fullName evidence="2">Stomatin family protein</fullName>
    </submittedName>
</protein>
<dbReference type="PANTHER" id="PTHR17630">
    <property type="entry name" value="DIENELACTONE HYDROLASE"/>
    <property type="match status" value="1"/>
</dbReference>
<name>A0A167ST11_9HYPO</name>
<dbReference type="EMBL" id="AZHD01000010">
    <property type="protein sequence ID" value="OAA59900.1"/>
    <property type="molecule type" value="Genomic_DNA"/>
</dbReference>
<sequence>MSCPDCFAGAVHEGKPRGEIIKLHGLDTYATRPADGRTARAIIVIVSDGFGWEFVNNRLLADHYADKGDYTVYLPDFMEGHAAPLSMLNSMRGLQHGSLLAKPLNLGRVITGFVPFLYHNRIGKSYPRVEAFFRALRTVEGPATRIGAAGFCWGGKHALLMSHGVAVGGDGDTKTQALIDAAFVGHPSFVALPADVEPATVTVPVAFAIGSLDPTLSAAQVAEIQAAVTKQPDAARGEVRIYDGCGHGFCVRADSSLNDVSKQAAAAEDQCIAWFNKHFSL</sequence>
<dbReference type="OrthoDB" id="17560at2759"/>
<reference evidence="2 3" key="1">
    <citation type="journal article" date="2016" name="Genome Biol. Evol.">
        <title>Divergent and convergent evolution of fungal pathogenicity.</title>
        <authorList>
            <person name="Shang Y."/>
            <person name="Xiao G."/>
            <person name="Zheng P."/>
            <person name="Cen K."/>
            <person name="Zhan S."/>
            <person name="Wang C."/>
        </authorList>
    </citation>
    <scope>NUCLEOTIDE SEQUENCE [LARGE SCALE GENOMIC DNA]</scope>
    <source>
        <strain evidence="2 3">RCEF 264</strain>
    </source>
</reference>
<feature type="domain" description="Dienelactone hydrolase" evidence="1">
    <location>
        <begin position="27"/>
        <end position="278"/>
    </location>
</feature>
<evidence type="ECO:0000259" key="1">
    <source>
        <dbReference type="Pfam" id="PF01738"/>
    </source>
</evidence>
<dbReference type="STRING" id="1081102.A0A167ST11"/>
<dbReference type="PANTHER" id="PTHR17630:SF105">
    <property type="entry name" value="DIENELACTONE HYDROLASE FAMILY PROTEIN (AFU_ORTHOLOGUE AFUA_4G08790)"/>
    <property type="match status" value="1"/>
</dbReference>
<accession>A0A167ST11</accession>
<evidence type="ECO:0000313" key="3">
    <source>
        <dbReference type="Proteomes" id="UP000076874"/>
    </source>
</evidence>
<dbReference type="InterPro" id="IPR002925">
    <property type="entry name" value="Dienelactn_hydro"/>
</dbReference>
<dbReference type="Pfam" id="PF01738">
    <property type="entry name" value="DLH"/>
    <property type="match status" value="1"/>
</dbReference>
<keyword evidence="3" id="KW-1185">Reference proteome</keyword>
<dbReference type="Gene3D" id="3.40.50.1820">
    <property type="entry name" value="alpha/beta hydrolase"/>
    <property type="match status" value="1"/>
</dbReference>
<gene>
    <name evidence="2" type="ORF">SPI_06098</name>
</gene>
<dbReference type="Proteomes" id="UP000076874">
    <property type="component" value="Unassembled WGS sequence"/>
</dbReference>
<dbReference type="InterPro" id="IPR029058">
    <property type="entry name" value="AB_hydrolase_fold"/>
</dbReference>
<dbReference type="GO" id="GO:0016787">
    <property type="term" value="F:hydrolase activity"/>
    <property type="evidence" value="ECO:0007669"/>
    <property type="project" value="InterPro"/>
</dbReference>
<dbReference type="AlphaFoldDB" id="A0A167ST11"/>
<proteinExistence type="predicted"/>
<comment type="caution">
    <text evidence="2">The sequence shown here is derived from an EMBL/GenBank/DDBJ whole genome shotgun (WGS) entry which is preliminary data.</text>
</comment>
<dbReference type="SUPFAM" id="SSF53474">
    <property type="entry name" value="alpha/beta-Hydrolases"/>
    <property type="match status" value="1"/>
</dbReference>
<evidence type="ECO:0000313" key="2">
    <source>
        <dbReference type="EMBL" id="OAA59900.1"/>
    </source>
</evidence>